<evidence type="ECO:0000256" key="10">
    <source>
        <dbReference type="SAM" id="Phobius"/>
    </source>
</evidence>
<evidence type="ECO:0000256" key="2">
    <source>
        <dbReference type="ARBA" id="ARBA00010617"/>
    </source>
</evidence>
<comment type="caution">
    <text evidence="11">The sequence shown here is derived from an EMBL/GenBank/DDBJ whole genome shotgun (WGS) entry which is preliminary data.</text>
</comment>
<dbReference type="PRINTS" id="PR00465">
    <property type="entry name" value="EP450IV"/>
</dbReference>
<feature type="transmembrane region" description="Helical" evidence="10">
    <location>
        <begin position="21"/>
        <end position="43"/>
    </location>
</feature>
<keyword evidence="12" id="KW-1185">Reference proteome</keyword>
<evidence type="ECO:0000256" key="5">
    <source>
        <dbReference type="ARBA" id="ARBA00023002"/>
    </source>
</evidence>
<reference evidence="12" key="1">
    <citation type="journal article" date="2017" name="BMC Genomics">
        <title>Gapless genome assembly of Colletotrichum higginsianum reveals chromosome structure and association of transposable elements with secondary metabolite gene clusters.</title>
        <authorList>
            <person name="Dallery J.-F."/>
            <person name="Lapalu N."/>
            <person name="Zampounis A."/>
            <person name="Pigne S."/>
            <person name="Luyten I."/>
            <person name="Amselem J."/>
            <person name="Wittenberg A.H.J."/>
            <person name="Zhou S."/>
            <person name="de Queiroz M.V."/>
            <person name="Robin G.P."/>
            <person name="Auger A."/>
            <person name="Hainaut M."/>
            <person name="Henrissat B."/>
            <person name="Kim K.-T."/>
            <person name="Lee Y.-H."/>
            <person name="Lespinet O."/>
            <person name="Schwartz D.C."/>
            <person name="Thon M.R."/>
            <person name="O'Connell R.J."/>
        </authorList>
    </citation>
    <scope>NUCLEOTIDE SEQUENCE [LARGE SCALE GENOMIC DNA]</scope>
    <source>
        <strain evidence="12">IMI 349063</strain>
    </source>
</reference>
<dbReference type="Pfam" id="PF00067">
    <property type="entry name" value="p450"/>
    <property type="match status" value="1"/>
</dbReference>
<dbReference type="GO" id="GO:0016705">
    <property type="term" value="F:oxidoreductase activity, acting on paired donors, with incorporation or reduction of molecular oxygen"/>
    <property type="evidence" value="ECO:0007669"/>
    <property type="project" value="InterPro"/>
</dbReference>
<accession>A0A1B7Y865</accession>
<keyword evidence="10" id="KW-1133">Transmembrane helix</keyword>
<dbReference type="Gene3D" id="1.10.630.10">
    <property type="entry name" value="Cytochrome P450"/>
    <property type="match status" value="1"/>
</dbReference>
<dbReference type="InterPro" id="IPR036396">
    <property type="entry name" value="Cyt_P450_sf"/>
</dbReference>
<evidence type="ECO:0000256" key="9">
    <source>
        <dbReference type="RuleBase" id="RU000461"/>
    </source>
</evidence>
<dbReference type="KEGG" id="chig:CH63R_06962"/>
<evidence type="ECO:0000256" key="6">
    <source>
        <dbReference type="ARBA" id="ARBA00023004"/>
    </source>
</evidence>
<dbReference type="VEuPathDB" id="FungiDB:CH63R_06962"/>
<dbReference type="PANTHER" id="PTHR46206:SF2">
    <property type="entry name" value="CYTOCHROME P450 MONOOXYGENASE AUSG-RELATED"/>
    <property type="match status" value="1"/>
</dbReference>
<dbReference type="InterPro" id="IPR017972">
    <property type="entry name" value="Cyt_P450_CS"/>
</dbReference>
<dbReference type="PANTHER" id="PTHR46206">
    <property type="entry name" value="CYTOCHROME P450"/>
    <property type="match status" value="1"/>
</dbReference>
<dbReference type="RefSeq" id="XP_018156715.1">
    <property type="nucleotide sequence ID" value="XM_018301937.1"/>
</dbReference>
<dbReference type="GO" id="GO:0020037">
    <property type="term" value="F:heme binding"/>
    <property type="evidence" value="ECO:0007669"/>
    <property type="project" value="InterPro"/>
</dbReference>
<keyword evidence="3 8" id="KW-0349">Heme</keyword>
<dbReference type="PROSITE" id="PS00086">
    <property type="entry name" value="CYTOCHROME_P450"/>
    <property type="match status" value="1"/>
</dbReference>
<keyword evidence="4 8" id="KW-0479">Metal-binding</keyword>
<dbReference type="GeneID" id="28866044"/>
<dbReference type="Proteomes" id="UP000092177">
    <property type="component" value="Chromosome 5"/>
</dbReference>
<evidence type="ECO:0000313" key="12">
    <source>
        <dbReference type="Proteomes" id="UP000092177"/>
    </source>
</evidence>
<dbReference type="GO" id="GO:0004497">
    <property type="term" value="F:monooxygenase activity"/>
    <property type="evidence" value="ECO:0007669"/>
    <property type="project" value="UniProtKB-KW"/>
</dbReference>
<dbReference type="InterPro" id="IPR002403">
    <property type="entry name" value="Cyt_P450_E_grp-IV"/>
</dbReference>
<dbReference type="OrthoDB" id="1844152at2759"/>
<keyword evidence="10" id="KW-0472">Membrane</keyword>
<evidence type="ECO:0000256" key="4">
    <source>
        <dbReference type="ARBA" id="ARBA00022723"/>
    </source>
</evidence>
<feature type="binding site" description="axial binding residue" evidence="8">
    <location>
        <position position="444"/>
    </location>
    <ligand>
        <name>heme</name>
        <dbReference type="ChEBI" id="CHEBI:30413"/>
    </ligand>
    <ligandPart>
        <name>Fe</name>
        <dbReference type="ChEBI" id="CHEBI:18248"/>
    </ligandPart>
</feature>
<dbReference type="CDD" id="cd11041">
    <property type="entry name" value="CYP503A1-like"/>
    <property type="match status" value="1"/>
</dbReference>
<dbReference type="EMBL" id="LTAN01000005">
    <property type="protein sequence ID" value="OBR08197.1"/>
    <property type="molecule type" value="Genomic_DNA"/>
</dbReference>
<dbReference type="InterPro" id="IPR001128">
    <property type="entry name" value="Cyt_P450"/>
</dbReference>
<protein>
    <submittedName>
        <fullName evidence="11">Trichothecene C-8 hydroxylase</fullName>
    </submittedName>
</protein>
<dbReference type="AlphaFoldDB" id="A0A1B7Y865"/>
<comment type="similarity">
    <text evidence="2 9">Belongs to the cytochrome P450 family.</text>
</comment>
<comment type="cofactor">
    <cofactor evidence="1 8">
        <name>heme</name>
        <dbReference type="ChEBI" id="CHEBI:30413"/>
    </cofactor>
</comment>
<evidence type="ECO:0000256" key="7">
    <source>
        <dbReference type="ARBA" id="ARBA00023033"/>
    </source>
</evidence>
<organism evidence="11 12">
    <name type="scientific">Colletotrichum higginsianum (strain IMI 349063)</name>
    <name type="common">Crucifer anthracnose fungus</name>
    <dbReference type="NCBI Taxonomy" id="759273"/>
    <lineage>
        <taxon>Eukaryota</taxon>
        <taxon>Fungi</taxon>
        <taxon>Dikarya</taxon>
        <taxon>Ascomycota</taxon>
        <taxon>Pezizomycotina</taxon>
        <taxon>Sordariomycetes</taxon>
        <taxon>Hypocreomycetidae</taxon>
        <taxon>Glomerellales</taxon>
        <taxon>Glomerellaceae</taxon>
        <taxon>Colletotrichum</taxon>
        <taxon>Colletotrichum destructivum species complex</taxon>
    </lineage>
</organism>
<keyword evidence="10" id="KW-0812">Transmembrane</keyword>
<sequence length="512" mass="58448">MDHRLTMHNETRVDSYLNDLVGDRFVVCFTTLVVTLLLSRILAKPVINLPELNPKKPKEILIQGRERFHNKLYKAYCDWGEVIVVSPEHIEELRSDMRLSFMVPANDDTHGYIPGFDPFQLDERLAKLVTKHLTKALTKLTAPISKEAAFALRSILTDSSAWHEMNPKEDLVRLVSQMSTRIFLGEEFCRNEAWINASGDYTLAAFEATDPVRMWPRLLRPVVHWFMPICWDLRLKLADARQTLEPYMASRNAIKAAALAKGEPCPFDDLVEWWESEYGPSNNHVINQLTLTIVAIHTTSDLLQQTMIDIAKNPELFAPLREEVVQVLGSQGLKKTALYNLKLMDSVFKESQRLKPVLLGIWRRQALADVELSDGYVIKKGQKVIGDSTHMWSSDYYTDAQKFDGYRFMRLREATGGEDSDSKTAHLVSTSSKHLGFGHGLHSCPGRFFAANEVKIALCHLLLKYDWKLSEDAKPDSNWTVFGMTIIPDPSIKLMVRRRQEEIDIDSLESSE</sequence>
<proteinExistence type="inferred from homology"/>
<evidence type="ECO:0000256" key="3">
    <source>
        <dbReference type="ARBA" id="ARBA00022617"/>
    </source>
</evidence>
<evidence type="ECO:0000313" key="11">
    <source>
        <dbReference type="EMBL" id="OBR08197.1"/>
    </source>
</evidence>
<keyword evidence="7 9" id="KW-0503">Monooxygenase</keyword>
<keyword evidence="6 8" id="KW-0408">Iron</keyword>
<gene>
    <name evidence="11" type="ORF">CH63R_06962</name>
</gene>
<name>A0A1B7Y865_COLHI</name>
<dbReference type="GO" id="GO:0005506">
    <property type="term" value="F:iron ion binding"/>
    <property type="evidence" value="ECO:0007669"/>
    <property type="project" value="InterPro"/>
</dbReference>
<evidence type="ECO:0000256" key="8">
    <source>
        <dbReference type="PIRSR" id="PIRSR602403-1"/>
    </source>
</evidence>
<dbReference type="SUPFAM" id="SSF48264">
    <property type="entry name" value="Cytochrome P450"/>
    <property type="match status" value="1"/>
</dbReference>
<evidence type="ECO:0000256" key="1">
    <source>
        <dbReference type="ARBA" id="ARBA00001971"/>
    </source>
</evidence>
<keyword evidence="5 9" id="KW-0560">Oxidoreductase</keyword>